<dbReference type="EMBL" id="CH964274">
    <property type="protein sequence ID" value="EDW85279.1"/>
    <property type="molecule type" value="Genomic_DNA"/>
</dbReference>
<evidence type="ECO:0000313" key="1">
    <source>
        <dbReference type="EMBL" id="EDW85279.1"/>
    </source>
</evidence>
<dbReference type="OrthoDB" id="7838665at2759"/>
<dbReference type="KEGG" id="dwi:6651749"/>
<dbReference type="PhylomeDB" id="B4NLP0"/>
<sequence length="123" mass="14549">MDFAVEFAHDENILRKESCASYLNQLLSLLSLDSQIDDDDDDDDDEDSKETICLRQRLMFYKTEIDALDKASSDYYVKKEKLIFKVVCEIKGYDYDQYLTDNQLYNEAMEQCLEEESNFCEEQ</sequence>
<protein>
    <submittedName>
        <fullName evidence="1">Uncharacterized protein</fullName>
    </submittedName>
</protein>
<organism evidence="1 2">
    <name type="scientific">Drosophila willistoni</name>
    <name type="common">Fruit fly</name>
    <dbReference type="NCBI Taxonomy" id="7260"/>
    <lineage>
        <taxon>Eukaryota</taxon>
        <taxon>Metazoa</taxon>
        <taxon>Ecdysozoa</taxon>
        <taxon>Arthropoda</taxon>
        <taxon>Hexapoda</taxon>
        <taxon>Insecta</taxon>
        <taxon>Pterygota</taxon>
        <taxon>Neoptera</taxon>
        <taxon>Endopterygota</taxon>
        <taxon>Diptera</taxon>
        <taxon>Brachycera</taxon>
        <taxon>Muscomorpha</taxon>
        <taxon>Ephydroidea</taxon>
        <taxon>Drosophilidae</taxon>
        <taxon>Drosophila</taxon>
        <taxon>Sophophora</taxon>
    </lineage>
</organism>
<reference evidence="1 2" key="1">
    <citation type="journal article" date="2007" name="Nature">
        <title>Evolution of genes and genomes on the Drosophila phylogeny.</title>
        <authorList>
            <consortium name="Drosophila 12 Genomes Consortium"/>
            <person name="Clark A.G."/>
            <person name="Eisen M.B."/>
            <person name="Smith D.R."/>
            <person name="Bergman C.M."/>
            <person name="Oliver B."/>
            <person name="Markow T.A."/>
            <person name="Kaufman T.C."/>
            <person name="Kellis M."/>
            <person name="Gelbart W."/>
            <person name="Iyer V.N."/>
            <person name="Pollard D.A."/>
            <person name="Sackton T.B."/>
            <person name="Larracuente A.M."/>
            <person name="Singh N.D."/>
            <person name="Abad J.P."/>
            <person name="Abt D.N."/>
            <person name="Adryan B."/>
            <person name="Aguade M."/>
            <person name="Akashi H."/>
            <person name="Anderson W.W."/>
            <person name="Aquadro C.F."/>
            <person name="Ardell D.H."/>
            <person name="Arguello R."/>
            <person name="Artieri C.G."/>
            <person name="Barbash D.A."/>
            <person name="Barker D."/>
            <person name="Barsanti P."/>
            <person name="Batterham P."/>
            <person name="Batzoglou S."/>
            <person name="Begun D."/>
            <person name="Bhutkar A."/>
            <person name="Blanco E."/>
            <person name="Bosak S.A."/>
            <person name="Bradley R.K."/>
            <person name="Brand A.D."/>
            <person name="Brent M.R."/>
            <person name="Brooks A.N."/>
            <person name="Brown R.H."/>
            <person name="Butlin R.K."/>
            <person name="Caggese C."/>
            <person name="Calvi B.R."/>
            <person name="Bernardo de Carvalho A."/>
            <person name="Caspi A."/>
            <person name="Castrezana S."/>
            <person name="Celniker S.E."/>
            <person name="Chang J.L."/>
            <person name="Chapple C."/>
            <person name="Chatterji S."/>
            <person name="Chinwalla A."/>
            <person name="Civetta A."/>
            <person name="Clifton S.W."/>
            <person name="Comeron J.M."/>
            <person name="Costello J.C."/>
            <person name="Coyne J.A."/>
            <person name="Daub J."/>
            <person name="David R.G."/>
            <person name="Delcher A.L."/>
            <person name="Delehaunty K."/>
            <person name="Do C.B."/>
            <person name="Ebling H."/>
            <person name="Edwards K."/>
            <person name="Eickbush T."/>
            <person name="Evans J.D."/>
            <person name="Filipski A."/>
            <person name="Findeiss S."/>
            <person name="Freyhult E."/>
            <person name="Fulton L."/>
            <person name="Fulton R."/>
            <person name="Garcia A.C."/>
            <person name="Gardiner A."/>
            <person name="Garfield D.A."/>
            <person name="Garvin B.E."/>
            <person name="Gibson G."/>
            <person name="Gilbert D."/>
            <person name="Gnerre S."/>
            <person name="Godfrey J."/>
            <person name="Good R."/>
            <person name="Gotea V."/>
            <person name="Gravely B."/>
            <person name="Greenberg A.J."/>
            <person name="Griffiths-Jones S."/>
            <person name="Gross S."/>
            <person name="Guigo R."/>
            <person name="Gustafson E.A."/>
            <person name="Haerty W."/>
            <person name="Hahn M.W."/>
            <person name="Halligan D.L."/>
            <person name="Halpern A.L."/>
            <person name="Halter G.M."/>
            <person name="Han M.V."/>
            <person name="Heger A."/>
            <person name="Hillier L."/>
            <person name="Hinrichs A.S."/>
            <person name="Holmes I."/>
            <person name="Hoskins R.A."/>
            <person name="Hubisz M.J."/>
            <person name="Hultmark D."/>
            <person name="Huntley M.A."/>
            <person name="Jaffe D.B."/>
            <person name="Jagadeeshan S."/>
            <person name="Jeck W.R."/>
            <person name="Johnson J."/>
            <person name="Jones C.D."/>
            <person name="Jordan W.C."/>
            <person name="Karpen G.H."/>
            <person name="Kataoka E."/>
            <person name="Keightley P.D."/>
            <person name="Kheradpour P."/>
            <person name="Kirkness E.F."/>
            <person name="Koerich L.B."/>
            <person name="Kristiansen K."/>
            <person name="Kudrna D."/>
            <person name="Kulathinal R.J."/>
            <person name="Kumar S."/>
            <person name="Kwok R."/>
            <person name="Lander E."/>
            <person name="Langley C.H."/>
            <person name="Lapoint R."/>
            <person name="Lazzaro B.P."/>
            <person name="Lee S.J."/>
            <person name="Levesque L."/>
            <person name="Li R."/>
            <person name="Lin C.F."/>
            <person name="Lin M.F."/>
            <person name="Lindblad-Toh K."/>
            <person name="Llopart A."/>
            <person name="Long M."/>
            <person name="Low L."/>
            <person name="Lozovsky E."/>
            <person name="Lu J."/>
            <person name="Luo M."/>
            <person name="Machado C.A."/>
            <person name="Makalowski W."/>
            <person name="Marzo M."/>
            <person name="Matsuda M."/>
            <person name="Matzkin L."/>
            <person name="McAllister B."/>
            <person name="McBride C.S."/>
            <person name="McKernan B."/>
            <person name="McKernan K."/>
            <person name="Mendez-Lago M."/>
            <person name="Minx P."/>
            <person name="Mollenhauer M.U."/>
            <person name="Montooth K."/>
            <person name="Mount S.M."/>
            <person name="Mu X."/>
            <person name="Myers E."/>
            <person name="Negre B."/>
            <person name="Newfeld S."/>
            <person name="Nielsen R."/>
            <person name="Noor M.A."/>
            <person name="O'Grady P."/>
            <person name="Pachter L."/>
            <person name="Papaceit M."/>
            <person name="Parisi M.J."/>
            <person name="Parisi M."/>
            <person name="Parts L."/>
            <person name="Pedersen J.S."/>
            <person name="Pesole G."/>
            <person name="Phillippy A.M."/>
            <person name="Ponting C.P."/>
            <person name="Pop M."/>
            <person name="Porcelli D."/>
            <person name="Powell J.R."/>
            <person name="Prohaska S."/>
            <person name="Pruitt K."/>
            <person name="Puig M."/>
            <person name="Quesneville H."/>
            <person name="Ram K.R."/>
            <person name="Rand D."/>
            <person name="Rasmussen M.D."/>
            <person name="Reed L.K."/>
            <person name="Reenan R."/>
            <person name="Reily A."/>
            <person name="Remington K.A."/>
            <person name="Rieger T.T."/>
            <person name="Ritchie M.G."/>
            <person name="Robin C."/>
            <person name="Rogers Y.H."/>
            <person name="Rohde C."/>
            <person name="Rozas J."/>
            <person name="Rubenfield M.J."/>
            <person name="Ruiz A."/>
            <person name="Russo S."/>
            <person name="Salzberg S.L."/>
            <person name="Sanchez-Gracia A."/>
            <person name="Saranga D.J."/>
            <person name="Sato H."/>
            <person name="Schaeffer S.W."/>
            <person name="Schatz M.C."/>
            <person name="Schlenke T."/>
            <person name="Schwartz R."/>
            <person name="Segarra C."/>
            <person name="Singh R.S."/>
            <person name="Sirot L."/>
            <person name="Sirota M."/>
            <person name="Sisneros N.B."/>
            <person name="Smith C.D."/>
            <person name="Smith T.F."/>
            <person name="Spieth J."/>
            <person name="Stage D.E."/>
            <person name="Stark A."/>
            <person name="Stephan W."/>
            <person name="Strausberg R.L."/>
            <person name="Strempel S."/>
            <person name="Sturgill D."/>
            <person name="Sutton G."/>
            <person name="Sutton G.G."/>
            <person name="Tao W."/>
            <person name="Teichmann S."/>
            <person name="Tobari Y.N."/>
            <person name="Tomimura Y."/>
            <person name="Tsolas J.M."/>
            <person name="Valente V.L."/>
            <person name="Venter E."/>
            <person name="Venter J.C."/>
            <person name="Vicario S."/>
            <person name="Vieira F.G."/>
            <person name="Vilella A.J."/>
            <person name="Villasante A."/>
            <person name="Walenz B."/>
            <person name="Wang J."/>
            <person name="Wasserman M."/>
            <person name="Watts T."/>
            <person name="Wilson D."/>
            <person name="Wilson R.K."/>
            <person name="Wing R.A."/>
            <person name="Wolfner M.F."/>
            <person name="Wong A."/>
            <person name="Wong G.K."/>
            <person name="Wu C.I."/>
            <person name="Wu G."/>
            <person name="Yamamoto D."/>
            <person name="Yang H.P."/>
            <person name="Yang S.P."/>
            <person name="Yorke J.A."/>
            <person name="Yoshida K."/>
            <person name="Zdobnov E."/>
            <person name="Zhang P."/>
            <person name="Zhang Y."/>
            <person name="Zimin A.V."/>
            <person name="Baldwin J."/>
            <person name="Abdouelleil A."/>
            <person name="Abdulkadir J."/>
            <person name="Abebe A."/>
            <person name="Abera B."/>
            <person name="Abreu J."/>
            <person name="Acer S.C."/>
            <person name="Aftuck L."/>
            <person name="Alexander A."/>
            <person name="An P."/>
            <person name="Anderson E."/>
            <person name="Anderson S."/>
            <person name="Arachi H."/>
            <person name="Azer M."/>
            <person name="Bachantsang P."/>
            <person name="Barry A."/>
            <person name="Bayul T."/>
            <person name="Berlin A."/>
            <person name="Bessette D."/>
            <person name="Bloom T."/>
            <person name="Blye J."/>
            <person name="Boguslavskiy L."/>
            <person name="Bonnet C."/>
            <person name="Boukhgalter B."/>
            <person name="Bourzgui I."/>
            <person name="Brown A."/>
            <person name="Cahill P."/>
            <person name="Channer S."/>
            <person name="Cheshatsang Y."/>
            <person name="Chuda L."/>
            <person name="Citroen M."/>
            <person name="Collymore A."/>
            <person name="Cooke P."/>
            <person name="Costello M."/>
            <person name="D'Aco K."/>
            <person name="Daza R."/>
            <person name="De Haan G."/>
            <person name="DeGray S."/>
            <person name="DeMaso C."/>
            <person name="Dhargay N."/>
            <person name="Dooley K."/>
            <person name="Dooley E."/>
            <person name="Doricent M."/>
            <person name="Dorje P."/>
            <person name="Dorjee K."/>
            <person name="Dupes A."/>
            <person name="Elong R."/>
            <person name="Falk J."/>
            <person name="Farina A."/>
            <person name="Faro S."/>
            <person name="Ferguson D."/>
            <person name="Fisher S."/>
            <person name="Foley C.D."/>
            <person name="Franke A."/>
            <person name="Friedrich D."/>
            <person name="Gadbois L."/>
            <person name="Gearin G."/>
            <person name="Gearin C.R."/>
            <person name="Giannoukos G."/>
            <person name="Goode T."/>
            <person name="Graham J."/>
            <person name="Grandbois E."/>
            <person name="Grewal S."/>
            <person name="Gyaltsen K."/>
            <person name="Hafez N."/>
            <person name="Hagos B."/>
            <person name="Hall J."/>
            <person name="Henson C."/>
            <person name="Hollinger A."/>
            <person name="Honan T."/>
            <person name="Huard M.D."/>
            <person name="Hughes L."/>
            <person name="Hurhula B."/>
            <person name="Husby M.E."/>
            <person name="Kamat A."/>
            <person name="Kanga B."/>
            <person name="Kashin S."/>
            <person name="Khazanovich D."/>
            <person name="Kisner P."/>
            <person name="Lance K."/>
            <person name="Lara M."/>
            <person name="Lee W."/>
            <person name="Lennon N."/>
            <person name="Letendre F."/>
            <person name="LeVine R."/>
            <person name="Lipovsky A."/>
            <person name="Liu X."/>
            <person name="Liu J."/>
            <person name="Liu S."/>
            <person name="Lokyitsang T."/>
            <person name="Lokyitsang Y."/>
            <person name="Lubonja R."/>
            <person name="Lui A."/>
            <person name="MacDonald P."/>
            <person name="Magnisalis V."/>
            <person name="Maru K."/>
            <person name="Matthews C."/>
            <person name="McCusker W."/>
            <person name="McDonough S."/>
            <person name="Mehta T."/>
            <person name="Meldrim J."/>
            <person name="Meneus L."/>
            <person name="Mihai O."/>
            <person name="Mihalev A."/>
            <person name="Mihova T."/>
            <person name="Mittelman R."/>
            <person name="Mlenga V."/>
            <person name="Montmayeur A."/>
            <person name="Mulrain L."/>
            <person name="Navidi A."/>
            <person name="Naylor J."/>
            <person name="Negash T."/>
            <person name="Nguyen T."/>
            <person name="Nguyen N."/>
            <person name="Nicol R."/>
            <person name="Norbu C."/>
            <person name="Norbu N."/>
            <person name="Novod N."/>
            <person name="O'Neill B."/>
            <person name="Osman S."/>
            <person name="Markiewicz E."/>
            <person name="Oyono O.L."/>
            <person name="Patti C."/>
            <person name="Phunkhang P."/>
            <person name="Pierre F."/>
            <person name="Priest M."/>
            <person name="Raghuraman S."/>
            <person name="Rege F."/>
            <person name="Reyes R."/>
            <person name="Rise C."/>
            <person name="Rogov P."/>
            <person name="Ross K."/>
            <person name="Ryan E."/>
            <person name="Settipalli S."/>
            <person name="Shea T."/>
            <person name="Sherpa N."/>
            <person name="Shi L."/>
            <person name="Shih D."/>
            <person name="Sparrow T."/>
            <person name="Spaulding J."/>
            <person name="Stalker J."/>
            <person name="Stange-Thomann N."/>
            <person name="Stavropoulos S."/>
            <person name="Stone C."/>
            <person name="Strader C."/>
            <person name="Tesfaye S."/>
            <person name="Thomson T."/>
            <person name="Thoulutsang Y."/>
            <person name="Thoulutsang D."/>
            <person name="Topham K."/>
            <person name="Topping I."/>
            <person name="Tsamla T."/>
            <person name="Vassiliev H."/>
            <person name="Vo A."/>
            <person name="Wangchuk T."/>
            <person name="Wangdi T."/>
            <person name="Weiand M."/>
            <person name="Wilkinson J."/>
            <person name="Wilson A."/>
            <person name="Yadav S."/>
            <person name="Young G."/>
            <person name="Yu Q."/>
            <person name="Zembek L."/>
            <person name="Zhong D."/>
            <person name="Zimmer A."/>
            <person name="Zwirko Z."/>
            <person name="Jaffe D.B."/>
            <person name="Alvarez P."/>
            <person name="Brockman W."/>
            <person name="Butler J."/>
            <person name="Chin C."/>
            <person name="Gnerre S."/>
            <person name="Grabherr M."/>
            <person name="Kleber M."/>
            <person name="Mauceli E."/>
            <person name="MacCallum I."/>
        </authorList>
    </citation>
    <scope>NUCLEOTIDE SEQUENCE [LARGE SCALE GENOMIC DNA]</scope>
    <source>
        <strain evidence="2">Tucson 14030-0811.24</strain>
    </source>
</reference>
<dbReference type="OMA" id="FAHDENI"/>
<dbReference type="HOGENOM" id="CLU_165700_0_0_1"/>
<gene>
    <name evidence="1" type="primary">Dwil\GK18443</name>
    <name evidence="1" type="ORF">Dwil_GK18443</name>
</gene>
<dbReference type="Proteomes" id="UP000007798">
    <property type="component" value="Unassembled WGS sequence"/>
</dbReference>
<keyword evidence="2" id="KW-1185">Reference proteome</keyword>
<dbReference type="InParanoid" id="B4NLP0"/>
<name>B4NLP0_DROWI</name>
<evidence type="ECO:0000313" key="2">
    <source>
        <dbReference type="Proteomes" id="UP000007798"/>
    </source>
</evidence>
<dbReference type="eggNOG" id="ENOG502T994">
    <property type="taxonomic scope" value="Eukaryota"/>
</dbReference>
<accession>B4NLP0</accession>
<proteinExistence type="predicted"/>
<dbReference type="AlphaFoldDB" id="B4NLP0"/>